<dbReference type="GO" id="GO:0008893">
    <property type="term" value="F:guanosine-3',5'-bis(diphosphate) 3'-diphosphatase activity"/>
    <property type="evidence" value="ECO:0007669"/>
    <property type="project" value="TreeGrafter"/>
</dbReference>
<evidence type="ECO:0000256" key="3">
    <source>
        <dbReference type="ARBA" id="ARBA00022801"/>
    </source>
</evidence>
<evidence type="ECO:0000256" key="4">
    <source>
        <dbReference type="HAMAP-Rule" id="MF_00298"/>
    </source>
</evidence>
<comment type="cofactor">
    <cofactor evidence="2">
        <name>Mg(2+)</name>
        <dbReference type="ChEBI" id="CHEBI:18420"/>
    </cofactor>
</comment>
<dbReference type="InterPro" id="IPR015797">
    <property type="entry name" value="NUDIX_hydrolase-like_dom_sf"/>
</dbReference>
<proteinExistence type="inferred from homology"/>
<gene>
    <name evidence="4" type="primary">rppH</name>
    <name evidence="4" type="synonym">nudH</name>
    <name evidence="6" type="ORF">I0K15_14600</name>
</gene>
<dbReference type="GO" id="GO:0019693">
    <property type="term" value="P:ribose phosphate metabolic process"/>
    <property type="evidence" value="ECO:0007669"/>
    <property type="project" value="TreeGrafter"/>
</dbReference>
<dbReference type="PROSITE" id="PS00893">
    <property type="entry name" value="NUDIX_BOX"/>
    <property type="match status" value="1"/>
</dbReference>
<dbReference type="InterPro" id="IPR020084">
    <property type="entry name" value="NUDIX_hydrolase_CS"/>
</dbReference>
<dbReference type="PROSITE" id="PS51462">
    <property type="entry name" value="NUDIX"/>
    <property type="match status" value="1"/>
</dbReference>
<protein>
    <recommendedName>
        <fullName evidence="4">RNA pyrophosphohydrolase</fullName>
        <ecNumber evidence="4">3.6.1.-</ecNumber>
    </recommendedName>
    <alternativeName>
        <fullName evidence="4">(Di)nucleoside polyphosphate hydrolase</fullName>
    </alternativeName>
</protein>
<dbReference type="AlphaFoldDB" id="A0A7S9QET4"/>
<comment type="similarity">
    <text evidence="4">Belongs to the Nudix hydrolase family. RppH subfamily.</text>
</comment>
<dbReference type="PANTHER" id="PTHR11839">
    <property type="entry name" value="UDP/ADP-SUGAR PYROPHOSPHATASE"/>
    <property type="match status" value="1"/>
</dbReference>
<dbReference type="InterPro" id="IPR000086">
    <property type="entry name" value="NUDIX_hydrolase_dom"/>
</dbReference>
<organism evidence="6 7">
    <name type="scientific">Pontivivens ytuae</name>
    <dbReference type="NCBI Taxonomy" id="2789856"/>
    <lineage>
        <taxon>Bacteria</taxon>
        <taxon>Pseudomonadati</taxon>
        <taxon>Pseudomonadota</taxon>
        <taxon>Alphaproteobacteria</taxon>
        <taxon>Rhodobacterales</taxon>
        <taxon>Paracoccaceae</taxon>
        <taxon>Pontivivens</taxon>
    </lineage>
</organism>
<sequence>MTDAEIAALPYRPCVGVMLTDGRGRVFAGTRADMAEPAWQAPQGGIDPGEDAAQAALRELWEETGVPAEAVTEIARTADWVHYDLPRDKIGVVWKGKWRGQKQLWFLLRLNAGDDAIDIATEHPEFSDWRWMTPGELEAAIVPFKRPVYAQVLREFAPHLAG</sequence>
<dbReference type="PANTHER" id="PTHR11839:SF22">
    <property type="entry name" value="NUDIX HYDROLASE 26, CHLOROPLASTIC"/>
    <property type="match status" value="1"/>
</dbReference>
<dbReference type="KEGG" id="poz:I0K15_14600"/>
<reference evidence="6 7" key="1">
    <citation type="submission" date="2020-11" db="EMBL/GenBank/DDBJ databases">
        <title>Description of Pontivivens ytuae sp. nov. isolated from deep sea sediment of Mariana Trench.</title>
        <authorList>
            <person name="Wang Z."/>
            <person name="Sun Q.-L."/>
            <person name="Xu X.-D."/>
            <person name="Tang Y.-Z."/>
            <person name="Zhang J."/>
        </authorList>
    </citation>
    <scope>NUCLEOTIDE SEQUENCE [LARGE SCALE GENOMIC DNA]</scope>
    <source>
        <strain evidence="6 7">MT2928</strain>
    </source>
</reference>
<evidence type="ECO:0000256" key="1">
    <source>
        <dbReference type="ARBA" id="ARBA00001936"/>
    </source>
</evidence>
<comment type="cofactor">
    <cofactor evidence="1">
        <name>Mn(2+)</name>
        <dbReference type="ChEBI" id="CHEBI:29035"/>
    </cofactor>
</comment>
<dbReference type="SUPFAM" id="SSF55811">
    <property type="entry name" value="Nudix"/>
    <property type="match status" value="1"/>
</dbReference>
<dbReference type="Pfam" id="PF00293">
    <property type="entry name" value="NUDIX"/>
    <property type="match status" value="1"/>
</dbReference>
<evidence type="ECO:0000256" key="2">
    <source>
        <dbReference type="ARBA" id="ARBA00001946"/>
    </source>
</evidence>
<keyword evidence="7" id="KW-1185">Reference proteome</keyword>
<name>A0A7S9QET4_9RHOB</name>
<evidence type="ECO:0000259" key="5">
    <source>
        <dbReference type="PROSITE" id="PS51462"/>
    </source>
</evidence>
<dbReference type="GO" id="GO:0006753">
    <property type="term" value="P:nucleoside phosphate metabolic process"/>
    <property type="evidence" value="ECO:0007669"/>
    <property type="project" value="TreeGrafter"/>
</dbReference>
<dbReference type="EMBL" id="CP064942">
    <property type="protein sequence ID" value="QPH56228.1"/>
    <property type="molecule type" value="Genomic_DNA"/>
</dbReference>
<keyword evidence="3 4" id="KW-0378">Hydrolase</keyword>
<dbReference type="Gene3D" id="3.90.79.10">
    <property type="entry name" value="Nucleoside Triphosphate Pyrophosphohydrolase"/>
    <property type="match status" value="1"/>
</dbReference>
<dbReference type="EC" id="3.6.1.-" evidence="4"/>
<dbReference type="HAMAP" id="MF_00298">
    <property type="entry name" value="Nudix_RppH"/>
    <property type="match status" value="1"/>
</dbReference>
<dbReference type="GO" id="GO:0034432">
    <property type="term" value="F:bis(5'-adenosyl)-pentaphosphatase activity"/>
    <property type="evidence" value="ECO:0007669"/>
    <property type="project" value="TreeGrafter"/>
</dbReference>
<dbReference type="InterPro" id="IPR020476">
    <property type="entry name" value="Nudix_hydrolase"/>
</dbReference>
<dbReference type="Proteomes" id="UP000594800">
    <property type="component" value="Chromosome"/>
</dbReference>
<evidence type="ECO:0000313" key="6">
    <source>
        <dbReference type="EMBL" id="QPH56228.1"/>
    </source>
</evidence>
<accession>A0A7S9QET4</accession>
<dbReference type="PRINTS" id="PR00502">
    <property type="entry name" value="NUDIXFAMILY"/>
</dbReference>
<dbReference type="NCBIfam" id="NF001938">
    <property type="entry name" value="PRK00714.1-5"/>
    <property type="match status" value="1"/>
</dbReference>
<evidence type="ECO:0000313" key="7">
    <source>
        <dbReference type="Proteomes" id="UP000594800"/>
    </source>
</evidence>
<dbReference type="CDD" id="cd03671">
    <property type="entry name" value="NUDIX_Ap4A_hydrolase_plant_like"/>
    <property type="match status" value="1"/>
</dbReference>
<comment type="cofactor">
    <cofactor evidence="4">
        <name>a divalent metal cation</name>
        <dbReference type="ChEBI" id="CHEBI:60240"/>
    </cofactor>
</comment>
<comment type="function">
    <text evidence="4">Accelerates the degradation of transcripts by removing pyrophosphate from the 5'-end of triphosphorylated RNA, leading to a more labile monophosphorylated state that can stimulate subsequent ribonuclease cleavage.</text>
</comment>
<dbReference type="InterPro" id="IPR022927">
    <property type="entry name" value="RppH"/>
</dbReference>
<feature type="short sequence motif" description="Nudix box" evidence="4">
    <location>
        <begin position="44"/>
        <end position="65"/>
    </location>
</feature>
<feature type="domain" description="Nudix hydrolase" evidence="5">
    <location>
        <begin position="10"/>
        <end position="154"/>
    </location>
</feature>